<dbReference type="AlphaFoldDB" id="E0RUA6"/>
<dbReference type="CAZy" id="CBM6">
    <property type="family name" value="Carbohydrate-Binding Module Family 6"/>
</dbReference>
<dbReference type="KEGG" id="sta:STHERM_c13870"/>
<dbReference type="PANTHER" id="PTHR10963:SF55">
    <property type="entry name" value="GLYCOSIDE HYDROLASE FAMILY 16 PROTEIN"/>
    <property type="match status" value="1"/>
</dbReference>
<dbReference type="Proteomes" id="UP000001296">
    <property type="component" value="Chromosome"/>
</dbReference>
<dbReference type="InterPro" id="IPR008979">
    <property type="entry name" value="Galactose-bd-like_sf"/>
</dbReference>
<dbReference type="InterPro" id="IPR000757">
    <property type="entry name" value="Beta-glucanase-like"/>
</dbReference>
<evidence type="ECO:0000256" key="1">
    <source>
        <dbReference type="ARBA" id="ARBA00006865"/>
    </source>
</evidence>
<dbReference type="PROSITE" id="PS51762">
    <property type="entry name" value="GH16_2"/>
    <property type="match status" value="1"/>
</dbReference>
<reference key="1">
    <citation type="submission" date="2009-08" db="EMBL/GenBank/DDBJ databases">
        <title>The genome sequence of Spirochaeta thermophila DSM6192.</title>
        <authorList>
            <person name="Angelov A."/>
            <person name="Mientus M."/>
            <person name="Wittenberg S."/>
            <person name="Lehmann R."/>
            <person name="Liesegang H."/>
            <person name="Daniel R."/>
            <person name="Liebl W."/>
        </authorList>
    </citation>
    <scope>NUCLEOTIDE SEQUENCE</scope>
    <source>
        <strain>DSM 6192</strain>
    </source>
</reference>
<dbReference type="Gene3D" id="2.60.120.260">
    <property type="entry name" value="Galactose-binding domain-like"/>
    <property type="match status" value="1"/>
</dbReference>
<dbReference type="CAZy" id="GH16">
    <property type="family name" value="Glycoside Hydrolase Family 16"/>
</dbReference>
<dbReference type="Pfam" id="PF03422">
    <property type="entry name" value="CBM_6"/>
    <property type="match status" value="1"/>
</dbReference>
<organism evidence="5 6">
    <name type="scientific">Winmispira thermophila (strain ATCC 49972 / DSM 6192 / RI 19.B1)</name>
    <name type="common">Spirochaeta thermophila</name>
    <dbReference type="NCBI Taxonomy" id="665571"/>
    <lineage>
        <taxon>Bacteria</taxon>
        <taxon>Pseudomonadati</taxon>
        <taxon>Spirochaetota</taxon>
        <taxon>Spirochaetia</taxon>
        <taxon>Winmispirales</taxon>
        <taxon>Winmispiraceae</taxon>
        <taxon>Winmispira</taxon>
    </lineage>
</organism>
<proteinExistence type="inferred from homology"/>
<dbReference type="GO" id="GO:0030246">
    <property type="term" value="F:carbohydrate binding"/>
    <property type="evidence" value="ECO:0007669"/>
    <property type="project" value="InterPro"/>
</dbReference>
<dbReference type="GO" id="GO:0004553">
    <property type="term" value="F:hydrolase activity, hydrolyzing O-glycosyl compounds"/>
    <property type="evidence" value="ECO:0007669"/>
    <property type="project" value="InterPro"/>
</dbReference>
<keyword evidence="5" id="KW-0378">Hydrolase</keyword>
<dbReference type="PaxDb" id="665571-STHERM_c13870"/>
<evidence type="ECO:0000313" key="5">
    <source>
        <dbReference type="EMBL" id="ADN02327.1"/>
    </source>
</evidence>
<protein>
    <submittedName>
        <fullName evidence="5">Glycoside hydrolase, family 16</fullName>
    </submittedName>
</protein>
<accession>E0RUA6</accession>
<evidence type="ECO:0000256" key="2">
    <source>
        <dbReference type="ARBA" id="ARBA00022729"/>
    </source>
</evidence>
<dbReference type="eggNOG" id="COG2273">
    <property type="taxonomic scope" value="Bacteria"/>
</dbReference>
<dbReference type="SUPFAM" id="SSF49785">
    <property type="entry name" value="Galactose-binding domain-like"/>
    <property type="match status" value="1"/>
</dbReference>
<dbReference type="InterPro" id="IPR006584">
    <property type="entry name" value="Cellulose-bd_IV"/>
</dbReference>
<dbReference type="PROSITE" id="PS51175">
    <property type="entry name" value="CBM6"/>
    <property type="match status" value="1"/>
</dbReference>
<evidence type="ECO:0000259" key="4">
    <source>
        <dbReference type="PROSITE" id="PS51762"/>
    </source>
</evidence>
<comment type="similarity">
    <text evidence="1">Belongs to the glycosyl hydrolase 16 family.</text>
</comment>
<dbReference type="GO" id="GO:0005975">
    <property type="term" value="P:carbohydrate metabolic process"/>
    <property type="evidence" value="ECO:0007669"/>
    <property type="project" value="InterPro"/>
</dbReference>
<dbReference type="InterPro" id="IPR013320">
    <property type="entry name" value="ConA-like_dom_sf"/>
</dbReference>
<dbReference type="SMART" id="SM00606">
    <property type="entry name" value="CBD_IV"/>
    <property type="match status" value="1"/>
</dbReference>
<dbReference type="CDD" id="cd04080">
    <property type="entry name" value="CBM6_cellulase-like"/>
    <property type="match status" value="1"/>
</dbReference>
<dbReference type="EMBL" id="CP001698">
    <property type="protein sequence ID" value="ADN02327.1"/>
    <property type="molecule type" value="Genomic_DNA"/>
</dbReference>
<dbReference type="Pfam" id="PF00722">
    <property type="entry name" value="Glyco_hydro_16"/>
    <property type="match status" value="1"/>
</dbReference>
<dbReference type="HOGENOM" id="CLU_019533_0_3_12"/>
<dbReference type="CDD" id="cd08023">
    <property type="entry name" value="GH16_laminarinase_like"/>
    <property type="match status" value="1"/>
</dbReference>
<reference evidence="5 6" key="2">
    <citation type="journal article" date="2010" name="J. Bacteriol.">
        <title>Genome sequence of the polysaccharide-degrading, thermophilic anaerobe Spirochaeta thermophila DSM 6192.</title>
        <authorList>
            <person name="Angelov A."/>
            <person name="Liebl S."/>
            <person name="Ballschmiter M."/>
            <person name="Bomeke M."/>
            <person name="Lehmann R."/>
            <person name="Liesegang H."/>
            <person name="Daniel R."/>
            <person name="Liebl W."/>
        </authorList>
    </citation>
    <scope>NUCLEOTIDE SEQUENCE [LARGE SCALE GENOMIC DNA]</scope>
    <source>
        <strain evidence="6">ATCC 49972 / DSM 6192 / RI 19.B1</strain>
    </source>
</reference>
<dbReference type="SUPFAM" id="SSF49899">
    <property type="entry name" value="Concanavalin A-like lectins/glucanases"/>
    <property type="match status" value="1"/>
</dbReference>
<feature type="domain" description="CBM6" evidence="3">
    <location>
        <begin position="1"/>
        <end position="110"/>
    </location>
</feature>
<sequence length="361" mass="40102">MSGVQTESCVEGGLNVGWIDAGDWMAYASRYFEGGEYLVEYRVASLNGGGQLSADLDAGSIVLGSVSIPSTGGWQNWTTVSHTVTIPAGNHAFGIYAVSGGWNINWIRFTHLGSGGSTPTPTPTPPPSGDWVLIWSDEFEGSSLDTSNWTPEIGGSGWGNNELEYYTDRPENIQVSGGYLQIIARRESYGGMNYTSARLKTENKVYHTYGRIEARIRLSRTGMGLWPAFWMLGNNFSQVGWPACGEIDIMEHINTEDVVYGTIHWDAGGYASYGGNISPVDVTQWHVYSIEWDASSIKWFVDGVQYHEANIENSINSTEEFHRPFFILLNVAIGGNWPGFTIDDSMFPVTMYVDWVRWYQR</sequence>
<dbReference type="PANTHER" id="PTHR10963">
    <property type="entry name" value="GLYCOSYL HYDROLASE-RELATED"/>
    <property type="match status" value="1"/>
</dbReference>
<dbReference type="Gene3D" id="2.60.120.200">
    <property type="match status" value="1"/>
</dbReference>
<gene>
    <name evidence="5" type="ordered locus">STHERM_c13870</name>
</gene>
<dbReference type="InterPro" id="IPR050546">
    <property type="entry name" value="Glycosyl_Hydrlase_16"/>
</dbReference>
<dbReference type="InterPro" id="IPR005084">
    <property type="entry name" value="CBM6"/>
</dbReference>
<evidence type="ECO:0000313" key="6">
    <source>
        <dbReference type="Proteomes" id="UP000001296"/>
    </source>
</evidence>
<name>E0RUA6_WINT6</name>
<keyword evidence="2" id="KW-0732">Signal</keyword>
<evidence type="ECO:0000259" key="3">
    <source>
        <dbReference type="PROSITE" id="PS51175"/>
    </source>
</evidence>
<feature type="domain" description="GH16" evidence="4">
    <location>
        <begin position="117"/>
        <end position="361"/>
    </location>
</feature>